<feature type="domain" description="Thiolase C-terminal" evidence="7">
    <location>
        <begin position="268"/>
        <end position="389"/>
    </location>
</feature>
<reference evidence="8 9" key="1">
    <citation type="submission" date="2019-03" db="EMBL/GenBank/DDBJ databases">
        <title>Genome sequence of Sphingomonas sp. 17J27-24.</title>
        <authorList>
            <person name="Kim M."/>
            <person name="Maeng S."/>
            <person name="Sathiyaraj S."/>
        </authorList>
    </citation>
    <scope>NUCLEOTIDE SEQUENCE [LARGE SCALE GENOMIC DNA]</scope>
    <source>
        <strain evidence="8 9">17J27-24</strain>
    </source>
</reference>
<dbReference type="GO" id="GO:0003988">
    <property type="term" value="F:acetyl-CoA C-acyltransferase activity"/>
    <property type="evidence" value="ECO:0007669"/>
    <property type="project" value="UniProtKB-EC"/>
</dbReference>
<keyword evidence="3 5" id="KW-0012">Acyltransferase</keyword>
<dbReference type="InterPro" id="IPR020613">
    <property type="entry name" value="Thiolase_CS"/>
</dbReference>
<evidence type="ECO:0000313" key="8">
    <source>
        <dbReference type="EMBL" id="TFI56798.1"/>
    </source>
</evidence>
<dbReference type="EC" id="2.3.1.16" evidence="8"/>
<dbReference type="OrthoDB" id="9764638at2"/>
<dbReference type="Proteomes" id="UP000298213">
    <property type="component" value="Unassembled WGS sequence"/>
</dbReference>
<feature type="domain" description="Thiolase N-terminal" evidence="6">
    <location>
        <begin position="5"/>
        <end position="260"/>
    </location>
</feature>
<evidence type="ECO:0000259" key="6">
    <source>
        <dbReference type="Pfam" id="PF00108"/>
    </source>
</evidence>
<dbReference type="Pfam" id="PF02803">
    <property type="entry name" value="Thiolase_C"/>
    <property type="match status" value="1"/>
</dbReference>
<evidence type="ECO:0000313" key="9">
    <source>
        <dbReference type="Proteomes" id="UP000298213"/>
    </source>
</evidence>
<feature type="active site" description="Acyl-thioester intermediate" evidence="4">
    <location>
        <position position="89"/>
    </location>
</feature>
<feature type="active site" description="Proton acceptor" evidence="4">
    <location>
        <position position="377"/>
    </location>
</feature>
<dbReference type="NCBIfam" id="TIGR01930">
    <property type="entry name" value="AcCoA-C-Actrans"/>
    <property type="match status" value="1"/>
</dbReference>
<dbReference type="InterPro" id="IPR020616">
    <property type="entry name" value="Thiolase_N"/>
</dbReference>
<evidence type="ECO:0000256" key="3">
    <source>
        <dbReference type="ARBA" id="ARBA00023315"/>
    </source>
</evidence>
<keyword evidence="2 5" id="KW-0808">Transferase</keyword>
<evidence type="ECO:0000256" key="2">
    <source>
        <dbReference type="ARBA" id="ARBA00022679"/>
    </source>
</evidence>
<sequence length="392" mass="40934">MAEAYIVAAARTAGGRRGGALKDWHPADMAAEVLDALVARASIDPAAVEDVIMGCVGQAGEQAFHIGRNAVLASSLPQSVPAVTIDRQCGSSQQAIQFAAQAVMSGTQDVVIAAGVESMTRVPMGLPFTLPMQHGIGSGPFSRRIQEKFGVAMFSQFDGAEMIAEKYQFTRAELDAFALESHRKAAQATVEGAFDEEIVPLEIVGADGATSLHRRDEGVRADATLESIASVKLLRDSGRISAANASQICDGASGVIVVSEAALRAHGLTPMARIVNLTVTGGDPVIMLEEVSPATARALRRSGMTIDEIDLYEVNEAFAPVPLAWLKETGADPARLNVHGGAIALGHPLGASGTKLMTTLLHALKRRGGRYGLQTMCEGGGLANVTIVESLA</sequence>
<dbReference type="PANTHER" id="PTHR43365">
    <property type="entry name" value="BLR7806 PROTEIN"/>
    <property type="match status" value="1"/>
</dbReference>
<dbReference type="InterPro" id="IPR020617">
    <property type="entry name" value="Thiolase_C"/>
</dbReference>
<dbReference type="PROSITE" id="PS00737">
    <property type="entry name" value="THIOLASE_2"/>
    <property type="match status" value="1"/>
</dbReference>
<dbReference type="EMBL" id="SPDV01000052">
    <property type="protein sequence ID" value="TFI56798.1"/>
    <property type="molecule type" value="Genomic_DNA"/>
</dbReference>
<dbReference type="AlphaFoldDB" id="A0A4Y8ZLC3"/>
<feature type="active site" description="Proton acceptor" evidence="4">
    <location>
        <position position="347"/>
    </location>
</feature>
<keyword evidence="9" id="KW-1185">Reference proteome</keyword>
<dbReference type="InterPro" id="IPR016039">
    <property type="entry name" value="Thiolase-like"/>
</dbReference>
<dbReference type="Gene3D" id="3.40.47.10">
    <property type="match status" value="2"/>
</dbReference>
<comment type="caution">
    <text evidence="8">The sequence shown here is derived from an EMBL/GenBank/DDBJ whole genome shotgun (WGS) entry which is preliminary data.</text>
</comment>
<dbReference type="Pfam" id="PF00108">
    <property type="entry name" value="Thiolase_N"/>
    <property type="match status" value="1"/>
</dbReference>
<dbReference type="PIRSF" id="PIRSF000429">
    <property type="entry name" value="Ac-CoA_Ac_transf"/>
    <property type="match status" value="1"/>
</dbReference>
<name>A0A4Y8ZLC3_9SPHN</name>
<evidence type="ECO:0000256" key="1">
    <source>
        <dbReference type="ARBA" id="ARBA00010982"/>
    </source>
</evidence>
<accession>A0A4Y8ZLC3</accession>
<dbReference type="NCBIfam" id="NF005077">
    <property type="entry name" value="PRK06504.1"/>
    <property type="match status" value="1"/>
</dbReference>
<dbReference type="RefSeq" id="WP_135089834.1">
    <property type="nucleotide sequence ID" value="NZ_SPDV01000052.1"/>
</dbReference>
<dbReference type="PANTHER" id="PTHR43365:SF1">
    <property type="entry name" value="ACETYL-COA C-ACYLTRANSFERASE"/>
    <property type="match status" value="1"/>
</dbReference>
<gene>
    <name evidence="8" type="ORF">E2493_18375</name>
</gene>
<evidence type="ECO:0000256" key="5">
    <source>
        <dbReference type="RuleBase" id="RU003557"/>
    </source>
</evidence>
<evidence type="ECO:0000259" key="7">
    <source>
        <dbReference type="Pfam" id="PF02803"/>
    </source>
</evidence>
<protein>
    <submittedName>
        <fullName evidence="8">Acetyl-CoA C-acyltransferase</fullName>
        <ecNumber evidence="8">2.3.1.16</ecNumber>
    </submittedName>
</protein>
<proteinExistence type="inferred from homology"/>
<dbReference type="CDD" id="cd00751">
    <property type="entry name" value="thiolase"/>
    <property type="match status" value="1"/>
</dbReference>
<dbReference type="SUPFAM" id="SSF53901">
    <property type="entry name" value="Thiolase-like"/>
    <property type="match status" value="2"/>
</dbReference>
<evidence type="ECO:0000256" key="4">
    <source>
        <dbReference type="PIRSR" id="PIRSR000429-1"/>
    </source>
</evidence>
<organism evidence="8 9">
    <name type="scientific">Sphingomonas parva</name>
    <dbReference type="NCBI Taxonomy" id="2555898"/>
    <lineage>
        <taxon>Bacteria</taxon>
        <taxon>Pseudomonadati</taxon>
        <taxon>Pseudomonadota</taxon>
        <taxon>Alphaproteobacteria</taxon>
        <taxon>Sphingomonadales</taxon>
        <taxon>Sphingomonadaceae</taxon>
        <taxon>Sphingomonas</taxon>
    </lineage>
</organism>
<comment type="similarity">
    <text evidence="1 5">Belongs to the thiolase-like superfamily. Thiolase family.</text>
</comment>
<dbReference type="InterPro" id="IPR002155">
    <property type="entry name" value="Thiolase"/>
</dbReference>